<keyword evidence="2" id="KW-1185">Reference proteome</keyword>
<evidence type="ECO:0000313" key="2">
    <source>
        <dbReference type="Proteomes" id="UP000789366"/>
    </source>
</evidence>
<reference evidence="1" key="1">
    <citation type="submission" date="2021-06" db="EMBL/GenBank/DDBJ databases">
        <authorList>
            <person name="Kallberg Y."/>
            <person name="Tangrot J."/>
            <person name="Rosling A."/>
        </authorList>
    </citation>
    <scope>NUCLEOTIDE SEQUENCE</scope>
    <source>
        <strain evidence="1">28 12/20/2015</strain>
    </source>
</reference>
<comment type="caution">
    <text evidence="1">The sequence shown here is derived from an EMBL/GenBank/DDBJ whole genome shotgun (WGS) entry which is preliminary data.</text>
</comment>
<gene>
    <name evidence="1" type="ORF">SPELUC_LOCUS6146</name>
</gene>
<protein>
    <submittedName>
        <fullName evidence="1">16140_t:CDS:1</fullName>
    </submittedName>
</protein>
<proteinExistence type="predicted"/>
<dbReference type="Proteomes" id="UP000789366">
    <property type="component" value="Unassembled WGS sequence"/>
</dbReference>
<organism evidence="1 2">
    <name type="scientific">Cetraspora pellucida</name>
    <dbReference type="NCBI Taxonomy" id="1433469"/>
    <lineage>
        <taxon>Eukaryota</taxon>
        <taxon>Fungi</taxon>
        <taxon>Fungi incertae sedis</taxon>
        <taxon>Mucoromycota</taxon>
        <taxon>Glomeromycotina</taxon>
        <taxon>Glomeromycetes</taxon>
        <taxon>Diversisporales</taxon>
        <taxon>Gigasporaceae</taxon>
        <taxon>Cetraspora</taxon>
    </lineage>
</organism>
<accession>A0ACA9M7K5</accession>
<evidence type="ECO:0000313" key="1">
    <source>
        <dbReference type="EMBL" id="CAG8575171.1"/>
    </source>
</evidence>
<sequence length="82" mass="9995">NSSWSTIYYNIRYLFIMWEILYGMPVSYDHKFGGRQLQLKICYDDLRPPVNKEATICYVNLMKECWDQKPEKRHQPKTLKFL</sequence>
<dbReference type="EMBL" id="CAJVPW010006956">
    <property type="protein sequence ID" value="CAG8575171.1"/>
    <property type="molecule type" value="Genomic_DNA"/>
</dbReference>
<feature type="non-terminal residue" evidence="1">
    <location>
        <position position="1"/>
    </location>
</feature>
<name>A0ACA9M7K5_9GLOM</name>